<dbReference type="Proteomes" id="UP000479226">
    <property type="component" value="Unassembled WGS sequence"/>
</dbReference>
<protein>
    <submittedName>
        <fullName evidence="1">Uncharacterized protein</fullName>
    </submittedName>
</protein>
<sequence>MDGVPGRRYAHRLCRDAGDGRDAVAFAAEQFGLPLERAWTMVQDDWTRNGNMVPGWLPANWRNGRLMYTLKINEPTPWIDLTAAESIASLNRHLGDILDETFPRNPTIPLTTVSTKTG</sequence>
<evidence type="ECO:0000313" key="1">
    <source>
        <dbReference type="EMBL" id="NGN85311.1"/>
    </source>
</evidence>
<accession>A0ABX0DHT3</accession>
<keyword evidence="2" id="KW-1185">Reference proteome</keyword>
<evidence type="ECO:0000313" key="2">
    <source>
        <dbReference type="Proteomes" id="UP000479226"/>
    </source>
</evidence>
<name>A0ABX0DHT3_9MICC</name>
<proteinExistence type="predicted"/>
<gene>
    <name evidence="1" type="ORF">G6N77_17855</name>
</gene>
<organism evidence="1 2">
    <name type="scientific">Arthrobacter silviterrae</name>
    <dbReference type="NCBI Taxonomy" id="2026658"/>
    <lineage>
        <taxon>Bacteria</taxon>
        <taxon>Bacillati</taxon>
        <taxon>Actinomycetota</taxon>
        <taxon>Actinomycetes</taxon>
        <taxon>Micrococcales</taxon>
        <taxon>Micrococcaceae</taxon>
        <taxon>Arthrobacter</taxon>
    </lineage>
</organism>
<reference evidence="1 2" key="1">
    <citation type="submission" date="2020-02" db="EMBL/GenBank/DDBJ databases">
        <title>Genome sequence of the type strain DSM 27180 of Arthrobacter silviterrae.</title>
        <authorList>
            <person name="Gao J."/>
            <person name="Sun J."/>
        </authorList>
    </citation>
    <scope>NUCLEOTIDE SEQUENCE [LARGE SCALE GENOMIC DNA]</scope>
    <source>
        <strain evidence="1 2">DSM 27180</strain>
    </source>
</reference>
<comment type="caution">
    <text evidence="1">The sequence shown here is derived from an EMBL/GenBank/DDBJ whole genome shotgun (WGS) entry which is preliminary data.</text>
</comment>
<dbReference type="EMBL" id="JAAKZI010000044">
    <property type="protein sequence ID" value="NGN85311.1"/>
    <property type="molecule type" value="Genomic_DNA"/>
</dbReference>